<sequence>MSEKYILLNEPDKTMFVFSKNGKAYGHIVKNKTDKAPAKFVFETPTYDTIEALKADYPPLESNG</sequence>
<dbReference type="RefSeq" id="WP_218096160.1">
    <property type="nucleotide sequence ID" value="NZ_CAJVAS010000069.1"/>
</dbReference>
<keyword evidence="2" id="KW-1185">Reference proteome</keyword>
<gene>
    <name evidence="1" type="ORF">PAESOLCIP111_06510</name>
</gene>
<dbReference type="AlphaFoldDB" id="A0A916K827"/>
<dbReference type="EMBL" id="CAJVAS010000069">
    <property type="protein sequence ID" value="CAG7652354.1"/>
    <property type="molecule type" value="Genomic_DNA"/>
</dbReference>
<proteinExistence type="predicted"/>
<dbReference type="Proteomes" id="UP000693672">
    <property type="component" value="Unassembled WGS sequence"/>
</dbReference>
<comment type="caution">
    <text evidence="1">The sequence shown here is derived from an EMBL/GenBank/DDBJ whole genome shotgun (WGS) entry which is preliminary data.</text>
</comment>
<reference evidence="1" key="1">
    <citation type="submission" date="2021-06" db="EMBL/GenBank/DDBJ databases">
        <authorList>
            <person name="Criscuolo A."/>
        </authorList>
    </citation>
    <scope>NUCLEOTIDE SEQUENCE</scope>
    <source>
        <strain evidence="1">CIP111600</strain>
    </source>
</reference>
<evidence type="ECO:0000313" key="2">
    <source>
        <dbReference type="Proteomes" id="UP000693672"/>
    </source>
</evidence>
<protein>
    <submittedName>
        <fullName evidence="1">Uncharacterized protein</fullName>
    </submittedName>
</protein>
<evidence type="ECO:0000313" key="1">
    <source>
        <dbReference type="EMBL" id="CAG7652354.1"/>
    </source>
</evidence>
<name>A0A916K827_9BACL</name>
<organism evidence="1 2">
    <name type="scientific">Paenibacillus solanacearum</name>
    <dbReference type="NCBI Taxonomy" id="2048548"/>
    <lineage>
        <taxon>Bacteria</taxon>
        <taxon>Bacillati</taxon>
        <taxon>Bacillota</taxon>
        <taxon>Bacilli</taxon>
        <taxon>Bacillales</taxon>
        <taxon>Paenibacillaceae</taxon>
        <taxon>Paenibacillus</taxon>
    </lineage>
</organism>
<accession>A0A916K827</accession>